<reference evidence="1" key="1">
    <citation type="journal article" date="2022" name="Int. J. Mol. Sci.">
        <title>Draft Genome of Tanacetum Coccineum: Genomic Comparison of Closely Related Tanacetum-Family Plants.</title>
        <authorList>
            <person name="Yamashiro T."/>
            <person name="Shiraishi A."/>
            <person name="Nakayama K."/>
            <person name="Satake H."/>
        </authorList>
    </citation>
    <scope>NUCLEOTIDE SEQUENCE</scope>
</reference>
<evidence type="ECO:0000313" key="1">
    <source>
        <dbReference type="EMBL" id="GJT51227.1"/>
    </source>
</evidence>
<proteinExistence type="predicted"/>
<name>A0ABQ5EK63_9ASTR</name>
<organism evidence="1 2">
    <name type="scientific">Tanacetum coccineum</name>
    <dbReference type="NCBI Taxonomy" id="301880"/>
    <lineage>
        <taxon>Eukaryota</taxon>
        <taxon>Viridiplantae</taxon>
        <taxon>Streptophyta</taxon>
        <taxon>Embryophyta</taxon>
        <taxon>Tracheophyta</taxon>
        <taxon>Spermatophyta</taxon>
        <taxon>Magnoliopsida</taxon>
        <taxon>eudicotyledons</taxon>
        <taxon>Gunneridae</taxon>
        <taxon>Pentapetalae</taxon>
        <taxon>asterids</taxon>
        <taxon>campanulids</taxon>
        <taxon>Asterales</taxon>
        <taxon>Asteraceae</taxon>
        <taxon>Asteroideae</taxon>
        <taxon>Anthemideae</taxon>
        <taxon>Anthemidinae</taxon>
        <taxon>Tanacetum</taxon>
    </lineage>
</organism>
<dbReference type="EMBL" id="BQNB010016389">
    <property type="protein sequence ID" value="GJT51227.1"/>
    <property type="molecule type" value="Genomic_DNA"/>
</dbReference>
<accession>A0ABQ5EK63</accession>
<comment type="caution">
    <text evidence="1">The sequence shown here is derived from an EMBL/GenBank/DDBJ whole genome shotgun (WGS) entry which is preliminary data.</text>
</comment>
<dbReference type="Proteomes" id="UP001151760">
    <property type="component" value="Unassembled WGS sequence"/>
</dbReference>
<sequence>MDENHLIDVIEVYKHINLNKKVTEQEYELKSDRDDDLPEVADPDNVAQKIRDSVKTPRATLYEHSETPGGLIYFVREQNGPYQLTTVTILTIPATDDSSAVPERTAVETLLNMSPENKEHYQSEKEEIHLLLTEIGNEI</sequence>
<protein>
    <submittedName>
        <fullName evidence="1">Uncharacterized protein</fullName>
    </submittedName>
</protein>
<keyword evidence="2" id="KW-1185">Reference proteome</keyword>
<gene>
    <name evidence="1" type="ORF">Tco_0977384</name>
</gene>
<reference evidence="1" key="2">
    <citation type="submission" date="2022-01" db="EMBL/GenBank/DDBJ databases">
        <authorList>
            <person name="Yamashiro T."/>
            <person name="Shiraishi A."/>
            <person name="Satake H."/>
            <person name="Nakayama K."/>
        </authorList>
    </citation>
    <scope>NUCLEOTIDE SEQUENCE</scope>
</reference>
<evidence type="ECO:0000313" key="2">
    <source>
        <dbReference type="Proteomes" id="UP001151760"/>
    </source>
</evidence>